<dbReference type="EMBL" id="CAJRAF010000004">
    <property type="protein sequence ID" value="CAG5018698.1"/>
    <property type="molecule type" value="Genomic_DNA"/>
</dbReference>
<accession>A0A916NP46</accession>
<reference evidence="1" key="1">
    <citation type="submission" date="2021-04" db="EMBL/GenBank/DDBJ databases">
        <authorList>
            <person name="Rodrigo-Torres L."/>
            <person name="Arahal R. D."/>
            <person name="Lucena T."/>
        </authorList>
    </citation>
    <scope>NUCLEOTIDE SEQUENCE</scope>
    <source>
        <strain evidence="1">CECT 9275</strain>
    </source>
</reference>
<comment type="caution">
    <text evidence="1">The sequence shown here is derived from an EMBL/GenBank/DDBJ whole genome shotgun (WGS) entry which is preliminary data.</text>
</comment>
<proteinExistence type="predicted"/>
<organism evidence="1 2">
    <name type="scientific">Dyadobacter helix</name>
    <dbReference type="NCBI Taxonomy" id="2822344"/>
    <lineage>
        <taxon>Bacteria</taxon>
        <taxon>Pseudomonadati</taxon>
        <taxon>Bacteroidota</taxon>
        <taxon>Cytophagia</taxon>
        <taxon>Cytophagales</taxon>
        <taxon>Spirosomataceae</taxon>
        <taxon>Dyadobacter</taxon>
    </lineage>
</organism>
<sequence length="34" mass="4150">MPINSKEYIVLTNHDCYYERNVYSNSIAMEKLYF</sequence>
<evidence type="ECO:0000313" key="1">
    <source>
        <dbReference type="EMBL" id="CAG5018698.1"/>
    </source>
</evidence>
<dbReference type="AlphaFoldDB" id="A0A916NP46"/>
<name>A0A916NP46_9BACT</name>
<keyword evidence="2" id="KW-1185">Reference proteome</keyword>
<evidence type="ECO:0000313" key="2">
    <source>
        <dbReference type="Proteomes" id="UP000680038"/>
    </source>
</evidence>
<gene>
    <name evidence="1" type="ORF">DYBT9275_06053</name>
</gene>
<dbReference type="Proteomes" id="UP000680038">
    <property type="component" value="Unassembled WGS sequence"/>
</dbReference>
<protein>
    <submittedName>
        <fullName evidence="1">Uncharacterized protein</fullName>
    </submittedName>
</protein>